<dbReference type="EMBL" id="BMFJ01000001">
    <property type="protein sequence ID" value="GGE32411.1"/>
    <property type="molecule type" value="Genomic_DNA"/>
</dbReference>
<proteinExistence type="predicted"/>
<evidence type="ECO:0000313" key="3">
    <source>
        <dbReference type="EMBL" id="GGE32411.1"/>
    </source>
</evidence>
<dbReference type="PANTHER" id="PTHR43228:SF1">
    <property type="entry name" value="TWO-COMPONENT RESPONSE REGULATOR ARR22"/>
    <property type="match status" value="1"/>
</dbReference>
<dbReference type="SMART" id="SM00448">
    <property type="entry name" value="REC"/>
    <property type="match status" value="1"/>
</dbReference>
<evidence type="ECO:0000313" key="4">
    <source>
        <dbReference type="Proteomes" id="UP000612855"/>
    </source>
</evidence>
<comment type="caution">
    <text evidence="3">The sequence shown here is derived from an EMBL/GenBank/DDBJ whole genome shotgun (WGS) entry which is preliminary data.</text>
</comment>
<dbReference type="InterPro" id="IPR001789">
    <property type="entry name" value="Sig_transdc_resp-reg_receiver"/>
</dbReference>
<dbReference type="GO" id="GO:0000160">
    <property type="term" value="P:phosphorelay signal transduction system"/>
    <property type="evidence" value="ECO:0007669"/>
    <property type="project" value="InterPro"/>
</dbReference>
<organism evidence="3 4">
    <name type="scientific">Primorskyibacter flagellatus</name>
    <dbReference type="NCBI Taxonomy" id="1387277"/>
    <lineage>
        <taxon>Bacteria</taxon>
        <taxon>Pseudomonadati</taxon>
        <taxon>Pseudomonadota</taxon>
        <taxon>Alphaproteobacteria</taxon>
        <taxon>Rhodobacterales</taxon>
        <taxon>Roseobacteraceae</taxon>
        <taxon>Primorskyibacter</taxon>
    </lineage>
</organism>
<feature type="domain" description="Response regulatory" evidence="2">
    <location>
        <begin position="9"/>
        <end position="122"/>
    </location>
</feature>
<dbReference type="Gene3D" id="3.40.50.2300">
    <property type="match status" value="1"/>
</dbReference>
<dbReference type="AlphaFoldDB" id="A0A917A7P4"/>
<dbReference type="Pfam" id="PF00072">
    <property type="entry name" value="Response_reg"/>
    <property type="match status" value="1"/>
</dbReference>
<dbReference type="Proteomes" id="UP000612855">
    <property type="component" value="Unassembled WGS sequence"/>
</dbReference>
<name>A0A917A7P4_9RHOB</name>
<dbReference type="PROSITE" id="PS50110">
    <property type="entry name" value="RESPONSE_REGULATORY"/>
    <property type="match status" value="1"/>
</dbReference>
<reference evidence="4" key="1">
    <citation type="journal article" date="2019" name="Int. J. Syst. Evol. Microbiol.">
        <title>The Global Catalogue of Microorganisms (GCM) 10K type strain sequencing project: providing services to taxonomists for standard genome sequencing and annotation.</title>
        <authorList>
            <consortium name="The Broad Institute Genomics Platform"/>
            <consortium name="The Broad Institute Genome Sequencing Center for Infectious Disease"/>
            <person name="Wu L."/>
            <person name="Ma J."/>
        </authorList>
    </citation>
    <scope>NUCLEOTIDE SEQUENCE [LARGE SCALE GENOMIC DNA]</scope>
    <source>
        <strain evidence="4">CGMCC 1.12664</strain>
    </source>
</reference>
<accession>A0A917A7P4</accession>
<feature type="modified residue" description="4-aspartylphosphate" evidence="1">
    <location>
        <position position="59"/>
    </location>
</feature>
<evidence type="ECO:0000259" key="2">
    <source>
        <dbReference type="PROSITE" id="PS50110"/>
    </source>
</evidence>
<sequence length="125" mass="13666">MDRNSRSFEILLVEDDAIIRMDLSLCLFDLGHSVREAADADKAVALISDGIDFDFLVTDIDMPGSMDGLALARYVRDMGTGCHIVVISGGTHLAPMDLPPGSLFLRKPLILHDLKAALSKFEARH</sequence>
<keyword evidence="1" id="KW-0597">Phosphoprotein</keyword>
<evidence type="ECO:0000256" key="1">
    <source>
        <dbReference type="PROSITE-ProRule" id="PRU00169"/>
    </source>
</evidence>
<dbReference type="InterPro" id="IPR052048">
    <property type="entry name" value="ST_Response_Regulator"/>
</dbReference>
<protein>
    <recommendedName>
        <fullName evidence="2">Response regulatory domain-containing protein</fullName>
    </recommendedName>
</protein>
<gene>
    <name evidence="3" type="ORF">GCM10011360_20340</name>
</gene>
<dbReference type="SUPFAM" id="SSF52172">
    <property type="entry name" value="CheY-like"/>
    <property type="match status" value="1"/>
</dbReference>
<dbReference type="PANTHER" id="PTHR43228">
    <property type="entry name" value="TWO-COMPONENT RESPONSE REGULATOR"/>
    <property type="match status" value="1"/>
</dbReference>
<keyword evidence="4" id="KW-1185">Reference proteome</keyword>
<dbReference type="InterPro" id="IPR011006">
    <property type="entry name" value="CheY-like_superfamily"/>
</dbReference>